<dbReference type="EMBL" id="JAIMFO010000005">
    <property type="protein sequence ID" value="MBY4797284.1"/>
    <property type="molecule type" value="Genomic_DNA"/>
</dbReference>
<organism evidence="2 3">
    <name type="scientific">Collinsella ureilytica</name>
    <dbReference type="NCBI Taxonomy" id="2869515"/>
    <lineage>
        <taxon>Bacteria</taxon>
        <taxon>Bacillati</taxon>
        <taxon>Actinomycetota</taxon>
        <taxon>Coriobacteriia</taxon>
        <taxon>Coriobacteriales</taxon>
        <taxon>Coriobacteriaceae</taxon>
        <taxon>Collinsella</taxon>
    </lineage>
</organism>
<dbReference type="Gene3D" id="3.40.50.720">
    <property type="entry name" value="NAD(P)-binding Rossmann-like Domain"/>
    <property type="match status" value="1"/>
</dbReference>
<name>A0ABS7MIV4_9ACTN</name>
<evidence type="ECO:0000313" key="2">
    <source>
        <dbReference type="EMBL" id="MBY4797284.1"/>
    </source>
</evidence>
<evidence type="ECO:0000259" key="1">
    <source>
        <dbReference type="Pfam" id="PF01408"/>
    </source>
</evidence>
<dbReference type="SUPFAM" id="SSF55347">
    <property type="entry name" value="Glyceraldehyde-3-phosphate dehydrogenase-like, C-terminal domain"/>
    <property type="match status" value="1"/>
</dbReference>
<dbReference type="InterPro" id="IPR000683">
    <property type="entry name" value="Gfo/Idh/MocA-like_OxRdtase_N"/>
</dbReference>
<reference evidence="2 3" key="1">
    <citation type="submission" date="2021-08" db="EMBL/GenBank/DDBJ databases">
        <title>Collinsella faecalis sp. nov. isolated from swine faeces.</title>
        <authorList>
            <person name="Oh B.S."/>
            <person name="Lee J.H."/>
        </authorList>
    </citation>
    <scope>NUCLEOTIDE SEQUENCE [LARGE SCALE GENOMIC DNA]</scope>
    <source>
        <strain evidence="2 3">AGMB00827</strain>
    </source>
</reference>
<dbReference type="Pfam" id="PF01408">
    <property type="entry name" value="GFO_IDH_MocA"/>
    <property type="match status" value="1"/>
</dbReference>
<comment type="caution">
    <text evidence="2">The sequence shown here is derived from an EMBL/GenBank/DDBJ whole genome shotgun (WGS) entry which is preliminary data.</text>
</comment>
<gene>
    <name evidence="2" type="ORF">K6V98_02745</name>
</gene>
<dbReference type="PANTHER" id="PTHR43054:SF1">
    <property type="entry name" value="SCYLLO-INOSITOL 2-DEHYDROGENASE (NADP(+)) IOLU"/>
    <property type="match status" value="1"/>
</dbReference>
<proteinExistence type="predicted"/>
<dbReference type="Proteomes" id="UP000700908">
    <property type="component" value="Unassembled WGS sequence"/>
</dbReference>
<dbReference type="PANTHER" id="PTHR43054">
    <property type="match status" value="1"/>
</dbReference>
<dbReference type="Gene3D" id="3.30.360.10">
    <property type="entry name" value="Dihydrodipicolinate Reductase, domain 2"/>
    <property type="match status" value="1"/>
</dbReference>
<evidence type="ECO:0000313" key="3">
    <source>
        <dbReference type="Proteomes" id="UP000700908"/>
    </source>
</evidence>
<dbReference type="InterPro" id="IPR036291">
    <property type="entry name" value="NAD(P)-bd_dom_sf"/>
</dbReference>
<keyword evidence="3" id="KW-1185">Reference proteome</keyword>
<protein>
    <submittedName>
        <fullName evidence="2">Gfo/Idh/MocA family oxidoreductase</fullName>
    </submittedName>
</protein>
<feature type="domain" description="Gfo/Idh/MocA-like oxidoreductase N-terminal" evidence="1">
    <location>
        <begin position="2"/>
        <end position="118"/>
    </location>
</feature>
<dbReference type="SUPFAM" id="SSF51735">
    <property type="entry name" value="NAD(P)-binding Rossmann-fold domains"/>
    <property type="match status" value="1"/>
</dbReference>
<sequence>MRLGVVGTGMIARLIVPHLADWGWCVRAICSTPKSIEAAQELAGTSADVAVFTDLDDMLTHAEIDAVYLAVPNHLHHDMAMRALAAGKHTLVEKPFTSTVEEAEDLARFARERNKLLFETVSTLYRPGFAKLRELLPRIGTIKIATCNFSKYSSRYDAFRSGEILPAFDPAKSGGALMDLGLYNMHYLIGLFGVPAEAVYRPNMERGIDTSGVMELSYDGFRAVSIAGKDSNAPAYSVIQGTEGYLAHESPTSHCDAVVLHLNDGTEERFDINPTLPWEGAFRAIATMIAEDDQESYRSLLEQTLAVSRVMTKARRQAGIWFSADAR</sequence>
<accession>A0ABS7MIV4</accession>
<dbReference type="RefSeq" id="WP_222199053.1">
    <property type="nucleotide sequence ID" value="NZ_JAIMFO010000005.1"/>
</dbReference>